<keyword evidence="2" id="KW-1185">Reference proteome</keyword>
<organism evidence="1 2">
    <name type="scientific">Umbra pygmaea</name>
    <name type="common">Eastern mudminnow</name>
    <dbReference type="NCBI Taxonomy" id="75934"/>
    <lineage>
        <taxon>Eukaryota</taxon>
        <taxon>Metazoa</taxon>
        <taxon>Chordata</taxon>
        <taxon>Craniata</taxon>
        <taxon>Vertebrata</taxon>
        <taxon>Euteleostomi</taxon>
        <taxon>Actinopterygii</taxon>
        <taxon>Neopterygii</taxon>
        <taxon>Teleostei</taxon>
        <taxon>Protacanthopterygii</taxon>
        <taxon>Esociformes</taxon>
        <taxon>Umbridae</taxon>
        <taxon>Umbra</taxon>
    </lineage>
</organism>
<proteinExistence type="predicted"/>
<accession>A0ABD0X2B9</accession>
<comment type="caution">
    <text evidence="1">The sequence shown here is derived from an EMBL/GenBank/DDBJ whole genome shotgun (WGS) entry which is preliminary data.</text>
</comment>
<dbReference type="EMBL" id="JAGEUA010000004">
    <property type="protein sequence ID" value="KAL0985374.1"/>
    <property type="molecule type" value="Genomic_DNA"/>
</dbReference>
<dbReference type="Proteomes" id="UP001557470">
    <property type="component" value="Unassembled WGS sequence"/>
</dbReference>
<protein>
    <submittedName>
        <fullName evidence="1">Uncharacterized protein</fullName>
    </submittedName>
</protein>
<reference evidence="1 2" key="1">
    <citation type="submission" date="2024-06" db="EMBL/GenBank/DDBJ databases">
        <authorList>
            <person name="Pan Q."/>
            <person name="Wen M."/>
            <person name="Jouanno E."/>
            <person name="Zahm M."/>
            <person name="Klopp C."/>
            <person name="Cabau C."/>
            <person name="Louis A."/>
            <person name="Berthelot C."/>
            <person name="Parey E."/>
            <person name="Roest Crollius H."/>
            <person name="Montfort J."/>
            <person name="Robinson-Rechavi M."/>
            <person name="Bouchez O."/>
            <person name="Lampietro C."/>
            <person name="Lopez Roques C."/>
            <person name="Donnadieu C."/>
            <person name="Postlethwait J."/>
            <person name="Bobe J."/>
            <person name="Verreycken H."/>
            <person name="Guiguen Y."/>
        </authorList>
    </citation>
    <scope>NUCLEOTIDE SEQUENCE [LARGE SCALE GENOMIC DNA]</scope>
    <source>
        <strain evidence="1">Up_M1</strain>
        <tissue evidence="1">Testis</tissue>
    </source>
</reference>
<evidence type="ECO:0000313" key="1">
    <source>
        <dbReference type="EMBL" id="KAL0985374.1"/>
    </source>
</evidence>
<name>A0ABD0X2B9_UMBPY</name>
<gene>
    <name evidence="1" type="ORF">UPYG_G00156080</name>
</gene>
<sequence length="92" mass="10472">MNQMAQDCSNVFDISQEGVKSEGQTMSPGSVFCPFPEERMLWENGGTMATSHVLPRLLKKQHCLNWTVKPTCHRDNHVYLGPLARLWICLQP</sequence>
<evidence type="ECO:0000313" key="2">
    <source>
        <dbReference type="Proteomes" id="UP001557470"/>
    </source>
</evidence>
<dbReference type="AlphaFoldDB" id="A0ABD0X2B9"/>